<feature type="region of interest" description="Disordered" evidence="2">
    <location>
        <begin position="158"/>
        <end position="192"/>
    </location>
</feature>
<dbReference type="Pfam" id="PF16012">
    <property type="entry name" value="DUF4780"/>
    <property type="match status" value="3"/>
</dbReference>
<proteinExistence type="predicted"/>
<organism evidence="4 5">
    <name type="scientific">Leptidea sinapis</name>
    <dbReference type="NCBI Taxonomy" id="189913"/>
    <lineage>
        <taxon>Eukaryota</taxon>
        <taxon>Metazoa</taxon>
        <taxon>Ecdysozoa</taxon>
        <taxon>Arthropoda</taxon>
        <taxon>Hexapoda</taxon>
        <taxon>Insecta</taxon>
        <taxon>Pterygota</taxon>
        <taxon>Neoptera</taxon>
        <taxon>Endopterygota</taxon>
        <taxon>Lepidoptera</taxon>
        <taxon>Glossata</taxon>
        <taxon>Ditrysia</taxon>
        <taxon>Papilionoidea</taxon>
        <taxon>Pieridae</taxon>
        <taxon>Dismorphiinae</taxon>
        <taxon>Leptidea</taxon>
    </lineage>
</organism>
<keyword evidence="1" id="KW-0175">Coiled coil</keyword>
<feature type="coiled-coil region" evidence="1">
    <location>
        <begin position="17"/>
        <end position="44"/>
    </location>
</feature>
<dbReference type="InterPro" id="IPR031961">
    <property type="entry name" value="DUF4780"/>
</dbReference>
<sequence length="1180" mass="135249">MLVERFGHFSSLSDSLDPELQLELEQLQLKHLELEQQQIQCKQRILRLNKAKKMEQHNLSNRHVQSADGKLVVKAVTDKSADRIDGTYSGGGDSKDASSRQGKTWADSSENSSTPSTCVLCSEDRSTHDYKDKSESTSKCNINDKNLVKTVDFSSQCTKSRSTGFSKSVTSRKSGTSRYTASEQSEVTSKRGIIKSPMKSEISSEMKGDYYIESDDEDETNRLIQLRNADYMDIVREQLKIVIALAGYPKSKMRLKQMEIFQRCIKDITDMQLKAGLLKKPPTFIDYYLSRGAIVCICKDDYSRDWMVRITPGLQERMSMNLILLKSKIKRLCVAVMKIPQSNWPANARDAFKLLQYFNPTLKTHLWQIYGHKIIDDIECTSFLIDRISAEIIRGPIFKNVIDYSLIEFDITGFTEIYYDCFQSDMDEDLHSVASRVKLLEEIRSSETSPRTQNGTNDRVTDVVCENVRADDCSDGNERIDSAIEMEGDERSETKEHDDALEEINNDNLVDNNVTAFANEAKINLNTDISNSDLRFSANINCNEPSFSTLGTSDITESLIGSSDNLILSRNSCNLNIDSNRGIAYHRRTNYLHIENELKIAITLENYPKDKLEGNHIRRMKHLFKEYLHKDMKLHRFTNMIIPKFQDVYLSNGAVIYICDSLETKDYLAEILPKFINCTGLKLTFREVQTLVRYTRLVMRLPKELAHLESVEILKQLKSRYPNLKPDCWKYYSDIAGKQKRQFGVDPDSLEVIKNPNFDSTYEGENLVFRIIDRQKRERGETVNDPEPSVENLEKKKLRDQVIKRLYCPLVSDRATSSLTRIRANHYSDLVPDDLKFYVGPVNYPETRIDENKFQAIKESFEDQVVERQVEEVEHLKMHDIYLFDGVIFIICKNISTKIWIEEAVTEVNKQLMLNLKVTEFRGAVGIVNLAINDDRDPDEVIAILQEQNPRLRSKYWRKINEVRTKSRLEVVLQIDKLSAQVISDNGFKGLIGDKEVVFNLGHLKSLINPKMLLGTDITETKSIKEKTSTISCHNFEAKINIKPSIEVSNSDDIVENETPQEVAESKCNDLKNDNSLHGKGKSDSSASASSVPKEEEHNHYKITLKVPIVILPDNKDGLVLILDLLEERNPGLNTELWKMQRSQYRKGLFNFIIDKNSAIIINSKKFNPVLFGERLTFLT</sequence>
<feature type="compositionally biased region" description="Basic and acidic residues" evidence="2">
    <location>
        <begin position="1064"/>
        <end position="1083"/>
    </location>
</feature>
<feature type="compositionally biased region" description="Polar residues" evidence="2">
    <location>
        <begin position="99"/>
        <end position="119"/>
    </location>
</feature>
<protein>
    <recommendedName>
        <fullName evidence="3">DUF4780 domain-containing protein</fullName>
    </recommendedName>
</protein>
<evidence type="ECO:0000259" key="3">
    <source>
        <dbReference type="Pfam" id="PF16012"/>
    </source>
</evidence>
<feature type="compositionally biased region" description="Basic and acidic residues" evidence="2">
    <location>
        <begin position="122"/>
        <end position="136"/>
    </location>
</feature>
<feature type="region of interest" description="Disordered" evidence="2">
    <location>
        <begin position="82"/>
        <end position="139"/>
    </location>
</feature>
<evidence type="ECO:0000256" key="2">
    <source>
        <dbReference type="SAM" id="MobiDB-lite"/>
    </source>
</evidence>
<reference evidence="4 5" key="1">
    <citation type="submission" date="2017-07" db="EMBL/GenBank/DDBJ databases">
        <authorList>
            <person name="Talla V."/>
            <person name="Backstrom N."/>
        </authorList>
    </citation>
    <scope>NUCLEOTIDE SEQUENCE [LARGE SCALE GENOMIC DNA]</scope>
</reference>
<keyword evidence="5" id="KW-1185">Reference proteome</keyword>
<feature type="domain" description="DUF4780" evidence="3">
    <location>
        <begin position="832"/>
        <end position="989"/>
    </location>
</feature>
<feature type="compositionally biased region" description="Polar residues" evidence="2">
    <location>
        <begin position="158"/>
        <end position="187"/>
    </location>
</feature>
<evidence type="ECO:0000313" key="5">
    <source>
        <dbReference type="Proteomes" id="UP000324832"/>
    </source>
</evidence>
<name>A0A5E4QN37_9NEOP</name>
<dbReference type="AlphaFoldDB" id="A0A5E4QN37"/>
<accession>A0A5E4QN37</accession>
<evidence type="ECO:0000256" key="1">
    <source>
        <dbReference type="SAM" id="Coils"/>
    </source>
</evidence>
<feature type="domain" description="DUF4780" evidence="3">
    <location>
        <begin position="595"/>
        <end position="769"/>
    </location>
</feature>
<evidence type="ECO:0000313" key="4">
    <source>
        <dbReference type="EMBL" id="VVC99355.1"/>
    </source>
</evidence>
<feature type="domain" description="DUF4780" evidence="3">
    <location>
        <begin position="236"/>
        <end position="391"/>
    </location>
</feature>
<feature type="region of interest" description="Disordered" evidence="2">
    <location>
        <begin position="1051"/>
        <end position="1095"/>
    </location>
</feature>
<dbReference type="Proteomes" id="UP000324832">
    <property type="component" value="Unassembled WGS sequence"/>
</dbReference>
<gene>
    <name evidence="4" type="ORF">LSINAPIS_LOCUS10248</name>
</gene>
<dbReference type="EMBL" id="FZQP02004100">
    <property type="protein sequence ID" value="VVC99355.1"/>
    <property type="molecule type" value="Genomic_DNA"/>
</dbReference>